<reference evidence="2 3" key="1">
    <citation type="submission" date="2018-03" db="EMBL/GenBank/DDBJ databases">
        <title>Draft genome sequence of Rohu Carp (Labeo rohita).</title>
        <authorList>
            <person name="Das P."/>
            <person name="Kushwaha B."/>
            <person name="Joshi C.G."/>
            <person name="Kumar D."/>
            <person name="Nagpure N.S."/>
            <person name="Sahoo L."/>
            <person name="Das S.P."/>
            <person name="Bit A."/>
            <person name="Patnaik S."/>
            <person name="Meher P.K."/>
            <person name="Jayasankar P."/>
            <person name="Koringa P.G."/>
            <person name="Patel N.V."/>
            <person name="Hinsu A.T."/>
            <person name="Kumar R."/>
            <person name="Pandey M."/>
            <person name="Agarwal S."/>
            <person name="Srivastava S."/>
            <person name="Singh M."/>
            <person name="Iquebal M.A."/>
            <person name="Jaiswal S."/>
            <person name="Angadi U.B."/>
            <person name="Kumar N."/>
            <person name="Raza M."/>
            <person name="Shah T.M."/>
            <person name="Rai A."/>
            <person name="Jena J.K."/>
        </authorList>
    </citation>
    <scope>NUCLEOTIDE SEQUENCE [LARGE SCALE GENOMIC DNA]</scope>
    <source>
        <strain evidence="2">DASCIFA01</strain>
        <tissue evidence="2">Testis</tissue>
    </source>
</reference>
<accession>A0A498NTL1</accession>
<dbReference type="Proteomes" id="UP000290572">
    <property type="component" value="Unassembled WGS sequence"/>
</dbReference>
<proteinExistence type="predicted"/>
<name>A0A498NTL1_LABRO</name>
<gene>
    <name evidence="2" type="ORF">ROHU_014592</name>
</gene>
<feature type="region of interest" description="Disordered" evidence="1">
    <location>
        <begin position="61"/>
        <end position="101"/>
    </location>
</feature>
<protein>
    <submittedName>
        <fullName evidence="2">Uncharacterized protein</fullName>
    </submittedName>
</protein>
<dbReference type="AlphaFoldDB" id="A0A498NTL1"/>
<dbReference type="EMBL" id="QBIY01011161">
    <property type="protein sequence ID" value="RXN34949.1"/>
    <property type="molecule type" value="Genomic_DNA"/>
</dbReference>
<evidence type="ECO:0000313" key="3">
    <source>
        <dbReference type="Proteomes" id="UP000290572"/>
    </source>
</evidence>
<evidence type="ECO:0000313" key="2">
    <source>
        <dbReference type="EMBL" id="RXN34949.1"/>
    </source>
</evidence>
<organism evidence="2 3">
    <name type="scientific">Labeo rohita</name>
    <name type="common">Indian major carp</name>
    <name type="synonym">Cyprinus rohita</name>
    <dbReference type="NCBI Taxonomy" id="84645"/>
    <lineage>
        <taxon>Eukaryota</taxon>
        <taxon>Metazoa</taxon>
        <taxon>Chordata</taxon>
        <taxon>Craniata</taxon>
        <taxon>Vertebrata</taxon>
        <taxon>Euteleostomi</taxon>
        <taxon>Actinopterygii</taxon>
        <taxon>Neopterygii</taxon>
        <taxon>Teleostei</taxon>
        <taxon>Ostariophysi</taxon>
        <taxon>Cypriniformes</taxon>
        <taxon>Cyprinidae</taxon>
        <taxon>Labeoninae</taxon>
        <taxon>Labeonini</taxon>
        <taxon>Labeo</taxon>
    </lineage>
</organism>
<feature type="compositionally biased region" description="Basic and acidic residues" evidence="1">
    <location>
        <begin position="75"/>
        <end position="84"/>
    </location>
</feature>
<comment type="caution">
    <text evidence="2">The sequence shown here is derived from an EMBL/GenBank/DDBJ whole genome shotgun (WGS) entry which is preliminary data.</text>
</comment>
<sequence length="125" mass="14188">MFLNGFPHLSHPDQYSFMSRSITLEVEEVFFTDALHFAASTSAAQAERQGQEEKEIDLLGTEERVGEEDSIQHAAVREPAEATDKTLATSKSSRHRGTGFNPEWLNMPQFMSWLYDTQHGIRKSL</sequence>
<evidence type="ECO:0000256" key="1">
    <source>
        <dbReference type="SAM" id="MobiDB-lite"/>
    </source>
</evidence>
<keyword evidence="3" id="KW-1185">Reference proteome</keyword>